<organism evidence="4 5">
    <name type="scientific">Rubripirellula tenax</name>
    <dbReference type="NCBI Taxonomy" id="2528015"/>
    <lineage>
        <taxon>Bacteria</taxon>
        <taxon>Pseudomonadati</taxon>
        <taxon>Planctomycetota</taxon>
        <taxon>Planctomycetia</taxon>
        <taxon>Pirellulales</taxon>
        <taxon>Pirellulaceae</taxon>
        <taxon>Rubripirellula</taxon>
    </lineage>
</organism>
<evidence type="ECO:0000256" key="1">
    <source>
        <dbReference type="ARBA" id="ARBA00009477"/>
    </source>
</evidence>
<dbReference type="EMBL" id="SJPW01000002">
    <property type="protein sequence ID" value="TWU58614.1"/>
    <property type="molecule type" value="Genomic_DNA"/>
</dbReference>
<protein>
    <submittedName>
        <fullName evidence="4">Multidrug resistance protein MdtA</fullName>
    </submittedName>
</protein>
<dbReference type="OrthoDB" id="9806939at2"/>
<dbReference type="AlphaFoldDB" id="A0A5C6FEJ7"/>
<evidence type="ECO:0000256" key="2">
    <source>
        <dbReference type="SAM" id="Phobius"/>
    </source>
</evidence>
<evidence type="ECO:0000313" key="4">
    <source>
        <dbReference type="EMBL" id="TWU58614.1"/>
    </source>
</evidence>
<comment type="caution">
    <text evidence="4">The sequence shown here is derived from an EMBL/GenBank/DDBJ whole genome shotgun (WGS) entry which is preliminary data.</text>
</comment>
<sequence>MARDAAKQEHRIKNLLVNTMNQTLPTSTWASRLRTFLGSILLLVVVIAVIAAIAWTKARQVETAMSAPPPPEMPVAVRLFDPKPVQFRQDTVVVGTVLADKSVRLRNELTGVVTEVAIKPGQTVRAGDVLIRLDDRTERAELKAAGAALKLARSEMERAQRLSLANANSAQEVDATIAETTRAEAETERLKSLIDRKMIVARFDARVGLFDLNIGQYLVEGSEITTLEGIADFLNVDFAMPAHVADAISVGDQVAMQIDESSPVMQAIITAIDSRADPVSRSTKARAKLVSPPPSLLPGDSVRVTIQYGPLREALSVPATAVRRGPTGTMVYVAEMTPAKEPAGEPSMRAAARFVEIAGGGGTMNRVISGLTIGERVVADGSFKVIPGALLLPTSEQPMETSP</sequence>
<name>A0A5C6FEJ7_9BACT</name>
<keyword evidence="2" id="KW-0812">Transmembrane</keyword>
<evidence type="ECO:0000313" key="5">
    <source>
        <dbReference type="Proteomes" id="UP000318288"/>
    </source>
</evidence>
<gene>
    <name evidence="4" type="primary">mdtA_3</name>
    <name evidence="4" type="ORF">Poly51_13930</name>
</gene>
<feature type="domain" description="CusB-like beta-barrel" evidence="3">
    <location>
        <begin position="236"/>
        <end position="307"/>
    </location>
</feature>
<dbReference type="InterPro" id="IPR006143">
    <property type="entry name" value="RND_pump_MFP"/>
</dbReference>
<dbReference type="Gene3D" id="1.10.287.470">
    <property type="entry name" value="Helix hairpin bin"/>
    <property type="match status" value="1"/>
</dbReference>
<comment type="similarity">
    <text evidence="1">Belongs to the membrane fusion protein (MFP) (TC 8.A.1) family.</text>
</comment>
<dbReference type="InterPro" id="IPR058792">
    <property type="entry name" value="Beta-barrel_RND_2"/>
</dbReference>
<keyword evidence="5" id="KW-1185">Reference proteome</keyword>
<dbReference type="PANTHER" id="PTHR30469:SF11">
    <property type="entry name" value="BLL4320 PROTEIN"/>
    <property type="match status" value="1"/>
</dbReference>
<reference evidence="4 5" key="1">
    <citation type="submission" date="2019-02" db="EMBL/GenBank/DDBJ databases">
        <title>Deep-cultivation of Planctomycetes and their phenomic and genomic characterization uncovers novel biology.</title>
        <authorList>
            <person name="Wiegand S."/>
            <person name="Jogler M."/>
            <person name="Boedeker C."/>
            <person name="Pinto D."/>
            <person name="Vollmers J."/>
            <person name="Rivas-Marin E."/>
            <person name="Kohn T."/>
            <person name="Peeters S.H."/>
            <person name="Heuer A."/>
            <person name="Rast P."/>
            <person name="Oberbeckmann S."/>
            <person name="Bunk B."/>
            <person name="Jeske O."/>
            <person name="Meyerdierks A."/>
            <person name="Storesund J.E."/>
            <person name="Kallscheuer N."/>
            <person name="Luecker S."/>
            <person name="Lage O.M."/>
            <person name="Pohl T."/>
            <person name="Merkel B.J."/>
            <person name="Hornburger P."/>
            <person name="Mueller R.-W."/>
            <person name="Bruemmer F."/>
            <person name="Labrenz M."/>
            <person name="Spormann A.M."/>
            <person name="Op Den Camp H."/>
            <person name="Overmann J."/>
            <person name="Amann R."/>
            <person name="Jetten M.S.M."/>
            <person name="Mascher T."/>
            <person name="Medema M.H."/>
            <person name="Devos D.P."/>
            <person name="Kaster A.-K."/>
            <person name="Ovreas L."/>
            <person name="Rohde M."/>
            <person name="Galperin M.Y."/>
            <person name="Jogler C."/>
        </authorList>
    </citation>
    <scope>NUCLEOTIDE SEQUENCE [LARGE SCALE GENOMIC DNA]</scope>
    <source>
        <strain evidence="4 5">Poly51</strain>
    </source>
</reference>
<dbReference type="GO" id="GO:0015562">
    <property type="term" value="F:efflux transmembrane transporter activity"/>
    <property type="evidence" value="ECO:0007669"/>
    <property type="project" value="TreeGrafter"/>
</dbReference>
<accession>A0A5C6FEJ7</accession>
<dbReference type="Gene3D" id="2.40.50.100">
    <property type="match status" value="1"/>
</dbReference>
<dbReference type="Gene3D" id="2.40.420.20">
    <property type="match status" value="1"/>
</dbReference>
<evidence type="ECO:0000259" key="3">
    <source>
        <dbReference type="Pfam" id="PF25954"/>
    </source>
</evidence>
<dbReference type="NCBIfam" id="TIGR01730">
    <property type="entry name" value="RND_mfp"/>
    <property type="match status" value="1"/>
</dbReference>
<feature type="transmembrane region" description="Helical" evidence="2">
    <location>
        <begin position="36"/>
        <end position="55"/>
    </location>
</feature>
<dbReference type="Gene3D" id="2.40.30.170">
    <property type="match status" value="1"/>
</dbReference>
<dbReference type="Pfam" id="PF25954">
    <property type="entry name" value="Beta-barrel_RND_2"/>
    <property type="match status" value="1"/>
</dbReference>
<dbReference type="PANTHER" id="PTHR30469">
    <property type="entry name" value="MULTIDRUG RESISTANCE PROTEIN MDTA"/>
    <property type="match status" value="1"/>
</dbReference>
<dbReference type="Proteomes" id="UP000318288">
    <property type="component" value="Unassembled WGS sequence"/>
</dbReference>
<dbReference type="GO" id="GO:1990281">
    <property type="term" value="C:efflux pump complex"/>
    <property type="evidence" value="ECO:0007669"/>
    <property type="project" value="TreeGrafter"/>
</dbReference>
<keyword evidence="2" id="KW-1133">Transmembrane helix</keyword>
<proteinExistence type="inferred from homology"/>
<dbReference type="SUPFAM" id="SSF111369">
    <property type="entry name" value="HlyD-like secretion proteins"/>
    <property type="match status" value="1"/>
</dbReference>
<keyword evidence="2" id="KW-0472">Membrane</keyword>